<dbReference type="Pfam" id="PF01556">
    <property type="entry name" value="DnaJ_C"/>
    <property type="match status" value="1"/>
</dbReference>
<feature type="region of interest" description="Disordered" evidence="5">
    <location>
        <begin position="379"/>
        <end position="422"/>
    </location>
</feature>
<sequence>METSVDSSRYYNTLQVTKTATQDQIRDNYRRLVRQHQPELGGDIDLFHLIKEAYNVLKDPEKRSLYDRYGETLAPAEGTASGSDFGGAGGFYNMFGGAGMNFGQPPGGAQAPPSQPNSSSTSQNKTAKLYKDVTITFEEAYKGATKTVEIVRKIVPANFDIAQAQQCAGCNGRGIRITTRELSPGMIQQQSQCCDECQGSGYANSQFSETKNFQVMVARGTSDGDTVLLSNEGNQEPTEAQGDIEIRFKLNESHSVLKRDGADLRMTKTIPLVDALCGTKFTFTHLDGRVIEVKSPEDKTIRDGGSMTLIGFGMPKFVSNCNSTDQQTFGNLIITFTIEWPESICQQQKNGLRNIFRTSSQSPMQEANTEAETISESVVLESYIEEHRNPNPRETDSSQPTDFQGNSGENVEGGASPQCSQQ</sequence>
<dbReference type="CDD" id="cd06257">
    <property type="entry name" value="DnaJ"/>
    <property type="match status" value="1"/>
</dbReference>
<dbReference type="PROSITE" id="PS50076">
    <property type="entry name" value="DNAJ_2"/>
    <property type="match status" value="1"/>
</dbReference>
<dbReference type="AlphaFoldDB" id="A0AAD1UJF2"/>
<dbReference type="InterPro" id="IPR036869">
    <property type="entry name" value="J_dom_sf"/>
</dbReference>
<organism evidence="7 8">
    <name type="scientific">Euplotes crassus</name>
    <dbReference type="NCBI Taxonomy" id="5936"/>
    <lineage>
        <taxon>Eukaryota</taxon>
        <taxon>Sar</taxon>
        <taxon>Alveolata</taxon>
        <taxon>Ciliophora</taxon>
        <taxon>Intramacronucleata</taxon>
        <taxon>Spirotrichea</taxon>
        <taxon>Hypotrichia</taxon>
        <taxon>Euplotida</taxon>
        <taxon>Euplotidae</taxon>
        <taxon>Moneuplotes</taxon>
    </lineage>
</organism>
<dbReference type="FunFam" id="2.60.260.20:FF:000003">
    <property type="entry name" value="DnaJ subfamily A member 2"/>
    <property type="match status" value="1"/>
</dbReference>
<feature type="compositionally biased region" description="Polar residues" evidence="5">
    <location>
        <begin position="397"/>
        <end position="409"/>
    </location>
</feature>
<evidence type="ECO:0000256" key="5">
    <source>
        <dbReference type="SAM" id="MobiDB-lite"/>
    </source>
</evidence>
<dbReference type="Proteomes" id="UP001295684">
    <property type="component" value="Unassembled WGS sequence"/>
</dbReference>
<evidence type="ECO:0000256" key="4">
    <source>
        <dbReference type="ARBA" id="ARBA00022833"/>
    </source>
</evidence>
<reference evidence="7" key="1">
    <citation type="submission" date="2023-07" db="EMBL/GenBank/DDBJ databases">
        <authorList>
            <consortium name="AG Swart"/>
            <person name="Singh M."/>
            <person name="Singh A."/>
            <person name="Seah K."/>
            <person name="Emmerich C."/>
        </authorList>
    </citation>
    <scope>NUCLEOTIDE SEQUENCE</scope>
    <source>
        <strain evidence="7">DP1</strain>
    </source>
</reference>
<dbReference type="SUPFAM" id="SSF49493">
    <property type="entry name" value="HSP40/DnaJ peptide-binding domain"/>
    <property type="match status" value="2"/>
</dbReference>
<protein>
    <recommendedName>
        <fullName evidence="6">J domain-containing protein</fullName>
    </recommendedName>
</protein>
<dbReference type="SUPFAM" id="SSF57938">
    <property type="entry name" value="DnaJ/Hsp40 cysteine-rich domain"/>
    <property type="match status" value="1"/>
</dbReference>
<proteinExistence type="predicted"/>
<feature type="region of interest" description="Disordered" evidence="5">
    <location>
        <begin position="103"/>
        <end position="125"/>
    </location>
</feature>
<dbReference type="InterPro" id="IPR044713">
    <property type="entry name" value="DNJA1/2-like"/>
</dbReference>
<dbReference type="InterPro" id="IPR001623">
    <property type="entry name" value="DnaJ_domain"/>
</dbReference>
<dbReference type="PANTHER" id="PTHR43888">
    <property type="entry name" value="DNAJ-LIKE-2, ISOFORM A-RELATED"/>
    <property type="match status" value="1"/>
</dbReference>
<keyword evidence="4" id="KW-0862">Zinc</keyword>
<feature type="compositionally biased region" description="Basic and acidic residues" evidence="5">
    <location>
        <begin position="384"/>
        <end position="396"/>
    </location>
</feature>
<dbReference type="EMBL" id="CAMPGE010011676">
    <property type="protein sequence ID" value="CAI2370493.1"/>
    <property type="molecule type" value="Genomic_DNA"/>
</dbReference>
<dbReference type="SUPFAM" id="SSF46565">
    <property type="entry name" value="Chaperone J-domain"/>
    <property type="match status" value="1"/>
</dbReference>
<dbReference type="GO" id="GO:0051082">
    <property type="term" value="F:unfolded protein binding"/>
    <property type="evidence" value="ECO:0007669"/>
    <property type="project" value="InterPro"/>
</dbReference>
<comment type="caution">
    <text evidence="7">The sequence shown here is derived from an EMBL/GenBank/DDBJ whole genome shotgun (WGS) entry which is preliminary data.</text>
</comment>
<dbReference type="InterPro" id="IPR002939">
    <property type="entry name" value="DnaJ_C"/>
</dbReference>
<dbReference type="Pfam" id="PF00226">
    <property type="entry name" value="DnaJ"/>
    <property type="match status" value="1"/>
</dbReference>
<keyword evidence="8" id="KW-1185">Reference proteome</keyword>
<dbReference type="Gene3D" id="1.10.287.110">
    <property type="entry name" value="DnaJ domain"/>
    <property type="match status" value="1"/>
</dbReference>
<evidence type="ECO:0000313" key="8">
    <source>
        <dbReference type="Proteomes" id="UP001295684"/>
    </source>
</evidence>
<feature type="domain" description="J" evidence="6">
    <location>
        <begin position="9"/>
        <end position="70"/>
    </location>
</feature>
<dbReference type="GO" id="GO:0030544">
    <property type="term" value="F:Hsp70 protein binding"/>
    <property type="evidence" value="ECO:0007669"/>
    <property type="project" value="InterPro"/>
</dbReference>
<evidence type="ECO:0000313" key="7">
    <source>
        <dbReference type="EMBL" id="CAI2370493.1"/>
    </source>
</evidence>
<keyword evidence="3" id="KW-0863">Zinc-finger</keyword>
<dbReference type="Gene3D" id="2.10.230.10">
    <property type="entry name" value="Heat shock protein DnaJ, cysteine-rich domain"/>
    <property type="match status" value="1"/>
</dbReference>
<dbReference type="Gene3D" id="2.60.260.20">
    <property type="entry name" value="Urease metallochaperone UreE, N-terminal domain"/>
    <property type="match status" value="2"/>
</dbReference>
<dbReference type="PROSITE" id="PS00636">
    <property type="entry name" value="DNAJ_1"/>
    <property type="match status" value="1"/>
</dbReference>
<evidence type="ECO:0000256" key="2">
    <source>
        <dbReference type="ARBA" id="ARBA00022737"/>
    </source>
</evidence>
<dbReference type="CDD" id="cd10747">
    <property type="entry name" value="DnaJ_C"/>
    <property type="match status" value="1"/>
</dbReference>
<dbReference type="InterPro" id="IPR036410">
    <property type="entry name" value="HSP_DnaJ_Cys-rich_dom_sf"/>
</dbReference>
<keyword evidence="1" id="KW-0479">Metal-binding</keyword>
<evidence type="ECO:0000256" key="1">
    <source>
        <dbReference type="ARBA" id="ARBA00022723"/>
    </source>
</evidence>
<accession>A0AAD1UJF2</accession>
<dbReference type="GO" id="GO:0006457">
    <property type="term" value="P:protein folding"/>
    <property type="evidence" value="ECO:0007669"/>
    <property type="project" value="InterPro"/>
</dbReference>
<dbReference type="GO" id="GO:0008270">
    <property type="term" value="F:zinc ion binding"/>
    <property type="evidence" value="ECO:0007669"/>
    <property type="project" value="UniProtKB-KW"/>
</dbReference>
<dbReference type="PRINTS" id="PR00625">
    <property type="entry name" value="JDOMAIN"/>
</dbReference>
<keyword evidence="2" id="KW-0677">Repeat</keyword>
<dbReference type="InterPro" id="IPR018253">
    <property type="entry name" value="DnaJ_domain_CS"/>
</dbReference>
<evidence type="ECO:0000259" key="6">
    <source>
        <dbReference type="PROSITE" id="PS50076"/>
    </source>
</evidence>
<dbReference type="SMART" id="SM00271">
    <property type="entry name" value="DnaJ"/>
    <property type="match status" value="1"/>
</dbReference>
<dbReference type="InterPro" id="IPR008971">
    <property type="entry name" value="HSP40/DnaJ_pept-bd"/>
</dbReference>
<gene>
    <name evidence="7" type="ORF">ECRASSUSDP1_LOCUS11806</name>
</gene>
<feature type="compositionally biased region" description="Low complexity" evidence="5">
    <location>
        <begin position="103"/>
        <end position="124"/>
    </location>
</feature>
<evidence type="ECO:0000256" key="3">
    <source>
        <dbReference type="ARBA" id="ARBA00022771"/>
    </source>
</evidence>
<name>A0AAD1UJF2_EUPCR</name>